<evidence type="ECO:0000313" key="5">
    <source>
        <dbReference type="Proteomes" id="UP000019384"/>
    </source>
</evidence>
<accession>W6MID8</accession>
<evidence type="ECO:0000256" key="1">
    <source>
        <dbReference type="ARBA" id="ARBA00007347"/>
    </source>
</evidence>
<keyword evidence="2" id="KW-1015">Disulfide bond</keyword>
<evidence type="ECO:0000313" key="4">
    <source>
        <dbReference type="EMBL" id="CDK25911.1"/>
    </source>
</evidence>
<keyword evidence="3" id="KW-0472">Membrane</keyword>
<dbReference type="GO" id="GO:0005758">
    <property type="term" value="C:mitochondrial intermembrane space"/>
    <property type="evidence" value="ECO:0007669"/>
    <property type="project" value="EnsemblFungi"/>
</dbReference>
<dbReference type="EMBL" id="HG793126">
    <property type="protein sequence ID" value="CDK25911.1"/>
    <property type="molecule type" value="Genomic_DNA"/>
</dbReference>
<reference evidence="4" key="1">
    <citation type="submission" date="2013-12" db="EMBL/GenBank/DDBJ databases">
        <authorList>
            <person name="Genoscope - CEA"/>
        </authorList>
    </citation>
    <scope>NUCLEOTIDE SEQUENCE</scope>
    <source>
        <strain evidence="4">CBS 1993</strain>
    </source>
</reference>
<name>W6MID8_9ASCO</name>
<gene>
    <name evidence="4" type="ORF">KUCA_T00001882001</name>
</gene>
<keyword evidence="3" id="KW-0496">Mitochondrion</keyword>
<organism evidence="4 5">
    <name type="scientific">Kuraishia capsulata CBS 1993</name>
    <dbReference type="NCBI Taxonomy" id="1382522"/>
    <lineage>
        <taxon>Eukaryota</taxon>
        <taxon>Fungi</taxon>
        <taxon>Dikarya</taxon>
        <taxon>Ascomycota</taxon>
        <taxon>Saccharomycotina</taxon>
        <taxon>Pichiomycetes</taxon>
        <taxon>Pichiales</taxon>
        <taxon>Pichiaceae</taxon>
        <taxon>Kuraishia</taxon>
    </lineage>
</organism>
<comment type="subcellular location">
    <subcellularLocation>
        <location evidence="3">Mitochondrion inner membrane</location>
    </subcellularLocation>
</comment>
<keyword evidence="5" id="KW-1185">Reference proteome</keyword>
<comment type="function">
    <text evidence="3">Required for mitochondrial cytochrome c oxidase (COX) assembly and respiration.</text>
</comment>
<keyword evidence="3" id="KW-0143">Chaperone</keyword>
<dbReference type="Pfam" id="PF08583">
    <property type="entry name" value="Cmc1"/>
    <property type="match status" value="1"/>
</dbReference>
<comment type="similarity">
    <text evidence="1 3">Belongs to the CMC family.</text>
</comment>
<dbReference type="GO" id="GO:0033617">
    <property type="term" value="P:mitochondrial respiratory chain complex IV assembly"/>
    <property type="evidence" value="ECO:0007669"/>
    <property type="project" value="EnsemblFungi"/>
</dbReference>
<keyword evidence="3" id="KW-0999">Mitochondrion inner membrane</keyword>
<evidence type="ECO:0000256" key="3">
    <source>
        <dbReference type="RuleBase" id="RU364104"/>
    </source>
</evidence>
<protein>
    <recommendedName>
        <fullName evidence="3">COX assembly mitochondrial protein</fullName>
    </recommendedName>
</protein>
<dbReference type="GO" id="GO:0005743">
    <property type="term" value="C:mitochondrial inner membrane"/>
    <property type="evidence" value="ECO:0007669"/>
    <property type="project" value="UniProtKB-SubCell"/>
</dbReference>
<sequence length="104" mass="12361">MHPVLDKDRFMACEDLIEALEECHRLNFMKKAFGACNIQKSQLSNCLHETRLAADREKILVRREKNKKFEEKMKKIKEEEWGKDMKLKKVVEKELERLAAQGKQ</sequence>
<evidence type="ECO:0000256" key="2">
    <source>
        <dbReference type="ARBA" id="ARBA00023157"/>
    </source>
</evidence>
<reference evidence="4" key="2">
    <citation type="submission" date="2014-02" db="EMBL/GenBank/DDBJ databases">
        <title>Complete DNA sequence of /Kuraishia capsulata/ illustrates novel genomic features among budding yeasts (/Saccharomycotina/).</title>
        <authorList>
            <person name="Morales L."/>
            <person name="Noel B."/>
            <person name="Porcel B."/>
            <person name="Marcet-Houben M."/>
            <person name="Hullo M-F."/>
            <person name="Sacerdot C."/>
            <person name="Tekaia F."/>
            <person name="Leh-Louis V."/>
            <person name="Despons L."/>
            <person name="Khanna V."/>
            <person name="Aury J-M."/>
            <person name="Barbe V."/>
            <person name="Couloux A."/>
            <person name="Labadie K."/>
            <person name="Pelletier E."/>
            <person name="Souciet J-L."/>
            <person name="Boekhout T."/>
            <person name="Gabaldon T."/>
            <person name="Wincker P."/>
            <person name="Dujon B."/>
        </authorList>
    </citation>
    <scope>NUCLEOTIDE SEQUENCE</scope>
    <source>
        <strain evidence="4">CBS 1993</strain>
    </source>
</reference>
<dbReference type="OrthoDB" id="532630at2759"/>
<dbReference type="STRING" id="1382522.W6MID8"/>
<dbReference type="RefSeq" id="XP_022457921.1">
    <property type="nucleotide sequence ID" value="XM_022604106.1"/>
</dbReference>
<dbReference type="GeneID" id="34519309"/>
<dbReference type="InterPro" id="IPR013892">
    <property type="entry name" value="Cyt_c_biogenesis_Cmc1-like"/>
</dbReference>
<dbReference type="HOGENOM" id="CLU_169286_3_1_1"/>
<dbReference type="Proteomes" id="UP000019384">
    <property type="component" value="Unassembled WGS sequence"/>
</dbReference>
<dbReference type="AlphaFoldDB" id="W6MID8"/>
<proteinExistence type="inferred from homology"/>